<protein>
    <recommendedName>
        <fullName evidence="3">Peptidase C14 caspase domain-containing protein</fullName>
    </recommendedName>
</protein>
<comment type="caution">
    <text evidence="4">The sequence shown here is derived from an EMBL/GenBank/DDBJ whole genome shotgun (WGS) entry which is preliminary data.</text>
</comment>
<dbReference type="InterPro" id="IPR050452">
    <property type="entry name" value="Metacaspase"/>
</dbReference>
<evidence type="ECO:0000256" key="1">
    <source>
        <dbReference type="ARBA" id="ARBA00009005"/>
    </source>
</evidence>
<keyword evidence="5" id="KW-1185">Reference proteome</keyword>
<dbReference type="InterPro" id="IPR011600">
    <property type="entry name" value="Pept_C14_caspase"/>
</dbReference>
<dbReference type="GO" id="GO:0006508">
    <property type="term" value="P:proteolysis"/>
    <property type="evidence" value="ECO:0007669"/>
    <property type="project" value="InterPro"/>
</dbReference>
<accession>A0AAV6W4P0</accession>
<proteinExistence type="inferred from homology"/>
<feature type="domain" description="Peptidase C14 caspase" evidence="3">
    <location>
        <begin position="110"/>
        <end position="396"/>
    </location>
</feature>
<evidence type="ECO:0000259" key="3">
    <source>
        <dbReference type="Pfam" id="PF00656"/>
    </source>
</evidence>
<feature type="region of interest" description="Disordered" evidence="2">
    <location>
        <begin position="43"/>
        <end position="62"/>
    </location>
</feature>
<dbReference type="Proteomes" id="UP000826271">
    <property type="component" value="Unassembled WGS sequence"/>
</dbReference>
<dbReference type="Gene3D" id="3.40.50.12660">
    <property type="match status" value="1"/>
</dbReference>
<dbReference type="PANTHER" id="PTHR48104">
    <property type="entry name" value="METACASPASE-4"/>
    <property type="match status" value="1"/>
</dbReference>
<evidence type="ECO:0000256" key="2">
    <source>
        <dbReference type="SAM" id="MobiDB-lite"/>
    </source>
</evidence>
<dbReference type="PANTHER" id="PTHR48104:SF30">
    <property type="entry name" value="METACASPASE-1"/>
    <property type="match status" value="1"/>
</dbReference>
<dbReference type="EMBL" id="WHWC01000018">
    <property type="protein sequence ID" value="KAG8365301.1"/>
    <property type="molecule type" value="Genomic_DNA"/>
</dbReference>
<gene>
    <name evidence="4" type="ORF">BUALT_Bualt18G0090300</name>
</gene>
<evidence type="ECO:0000313" key="4">
    <source>
        <dbReference type="EMBL" id="KAG8365301.1"/>
    </source>
</evidence>
<feature type="region of interest" description="Disordered" evidence="2">
    <location>
        <begin position="175"/>
        <end position="207"/>
    </location>
</feature>
<name>A0AAV6W4P0_9LAMI</name>
<reference evidence="4" key="1">
    <citation type="submission" date="2019-10" db="EMBL/GenBank/DDBJ databases">
        <authorList>
            <person name="Zhang R."/>
            <person name="Pan Y."/>
            <person name="Wang J."/>
            <person name="Ma R."/>
            <person name="Yu S."/>
        </authorList>
    </citation>
    <scope>NUCLEOTIDE SEQUENCE</scope>
    <source>
        <strain evidence="4">LA-IB0</strain>
        <tissue evidence="4">Leaf</tissue>
    </source>
</reference>
<comment type="similarity">
    <text evidence="1">Belongs to the peptidase C14B family.</text>
</comment>
<sequence length="424" mass="46690">MAPRREAPADQSIPSFDEQLVALTDTIRVMQADIAANGAATKNLERESQLRETESAKRHDSSMTMLSTLLQQMPTNINITNPNSPPTQTTYHVGSTSNPPIFQMPPNPLGHGTRLPAETGGDECIVPTNMNLITDNDFRDLVDQVPEGCQITIVSNSCHSGGLIDEAKEQIGESFKENREDEEENSEFGSGFKSRGMYSSEDEGENESEEYAYMKDKSLSLSLFMEVLQEKTGNDDIDIGKLRPILFDVFGDDASPKVKKFMNLILNKLQDDGNDGFSGMSLTQQFLNHKLEEHDEAYVKLAMKYHIGAKQEAYAGSTKTTWLPDTGILISGCQTNQTSTDFSPTGEESEAYGALSNCIQIIIKETGGQVSNKELVLKARKILKKQRFKQRPGLFEQLNGLRRDMGSSNIGLSGCIASQGKPAL</sequence>
<evidence type="ECO:0000313" key="5">
    <source>
        <dbReference type="Proteomes" id="UP000826271"/>
    </source>
</evidence>
<dbReference type="GO" id="GO:0004197">
    <property type="term" value="F:cysteine-type endopeptidase activity"/>
    <property type="evidence" value="ECO:0007669"/>
    <property type="project" value="InterPro"/>
</dbReference>
<dbReference type="Pfam" id="PF00656">
    <property type="entry name" value="Peptidase_C14"/>
    <property type="match status" value="1"/>
</dbReference>
<dbReference type="GO" id="GO:0005737">
    <property type="term" value="C:cytoplasm"/>
    <property type="evidence" value="ECO:0007669"/>
    <property type="project" value="TreeGrafter"/>
</dbReference>
<dbReference type="AlphaFoldDB" id="A0AAV6W4P0"/>
<organism evidence="4 5">
    <name type="scientific">Buddleja alternifolia</name>
    <dbReference type="NCBI Taxonomy" id="168488"/>
    <lineage>
        <taxon>Eukaryota</taxon>
        <taxon>Viridiplantae</taxon>
        <taxon>Streptophyta</taxon>
        <taxon>Embryophyta</taxon>
        <taxon>Tracheophyta</taxon>
        <taxon>Spermatophyta</taxon>
        <taxon>Magnoliopsida</taxon>
        <taxon>eudicotyledons</taxon>
        <taxon>Gunneridae</taxon>
        <taxon>Pentapetalae</taxon>
        <taxon>asterids</taxon>
        <taxon>lamiids</taxon>
        <taxon>Lamiales</taxon>
        <taxon>Scrophulariaceae</taxon>
        <taxon>Buddlejeae</taxon>
        <taxon>Buddleja</taxon>
    </lineage>
</organism>
<feature type="compositionally biased region" description="Basic and acidic residues" evidence="2">
    <location>
        <begin position="43"/>
        <end position="61"/>
    </location>
</feature>
<dbReference type="Gene3D" id="3.40.50.1460">
    <property type="match status" value="1"/>
</dbReference>